<reference evidence="7 8" key="1">
    <citation type="submission" date="2020-08" db="EMBL/GenBank/DDBJ databases">
        <title>Sequencing the genomes of 1000 actinobacteria strains.</title>
        <authorList>
            <person name="Klenk H.-P."/>
        </authorList>
    </citation>
    <scope>NUCLEOTIDE SEQUENCE [LARGE SCALE GENOMIC DNA]</scope>
    <source>
        <strain evidence="7 8">DSM 20146</strain>
    </source>
</reference>
<gene>
    <name evidence="7" type="ORF">FHX33_000060</name>
</gene>
<dbReference type="RefSeq" id="WP_021759302.1">
    <property type="nucleotide sequence ID" value="NZ_JACHVP010000001.1"/>
</dbReference>
<dbReference type="InterPro" id="IPR000914">
    <property type="entry name" value="SBP_5_dom"/>
</dbReference>
<dbReference type="InterPro" id="IPR039424">
    <property type="entry name" value="SBP_5"/>
</dbReference>
<dbReference type="Gene3D" id="3.40.190.10">
    <property type="entry name" value="Periplasmic binding protein-like II"/>
    <property type="match status" value="1"/>
</dbReference>
<sequence length="538" mass="58216">MRPRKIALAAAVLAASALALSACAPSAPPAASTATAGSQTLSVATTTDVVNYNPLVGNSRSDYWITNLMYPHLLSIANDGSKEPQVATKWGYVDDTTGFYEIRDDLKWSDGEPLTAEDVAWTMNAVKKDKPSGTFYGQLTNLDTAKAVSKTRVEFTLTKPDSSIVEEIGFWGNIVPKHVFEKAESVATFPNDGSDGGWVSAGPYKLTKVQIGQSYTLERVEDYPLVEGGTPLSASVVYRVFPDINTEILALQSGEVDVIANALPPAQVAKLKATSGIAVEEAVGLGYAHMTYNMNNPDLAKVEVRQALAHAVDYDAIRKVVLQGQAVSTGSSPLMPVLKDYYDKSIKEYAFDTDESRKLMEKAGYTAGSDGMFPLKFRLIYSLQDSVTSQWATLVKDSAAKAGIAIELQGTERNTYLAMTNKGDFDIYAGNFAIMDDPVTNMTLAYLPGGAINYTYVDDAKLNDLIAQGTATTDKDDKVKLMREAAKIVRDNVYDNIMYTQNLYFAHSSKWTGFVSKPSELLSIVNPVSLASAHPAGK</sequence>
<dbReference type="PROSITE" id="PS51257">
    <property type="entry name" value="PROKAR_LIPOPROTEIN"/>
    <property type="match status" value="1"/>
</dbReference>
<feature type="chain" id="PRO_5039454275" evidence="5">
    <location>
        <begin position="25"/>
        <end position="538"/>
    </location>
</feature>
<feature type="domain" description="Solute-binding protein family 5" evidence="6">
    <location>
        <begin position="83"/>
        <end position="449"/>
    </location>
</feature>
<dbReference type="SUPFAM" id="SSF53850">
    <property type="entry name" value="Periplasmic binding protein-like II"/>
    <property type="match status" value="1"/>
</dbReference>
<dbReference type="AlphaFoldDB" id="A0A7W4UT94"/>
<comment type="subcellular location">
    <subcellularLocation>
        <location evidence="1">Cell envelope</location>
    </subcellularLocation>
</comment>
<dbReference type="GO" id="GO:1904680">
    <property type="term" value="F:peptide transmembrane transporter activity"/>
    <property type="evidence" value="ECO:0007669"/>
    <property type="project" value="TreeGrafter"/>
</dbReference>
<evidence type="ECO:0000256" key="4">
    <source>
        <dbReference type="ARBA" id="ARBA00022729"/>
    </source>
</evidence>
<feature type="signal peptide" evidence="5">
    <location>
        <begin position="1"/>
        <end position="24"/>
    </location>
</feature>
<dbReference type="GO" id="GO:0043190">
    <property type="term" value="C:ATP-binding cassette (ABC) transporter complex"/>
    <property type="evidence" value="ECO:0007669"/>
    <property type="project" value="InterPro"/>
</dbReference>
<evidence type="ECO:0000259" key="6">
    <source>
        <dbReference type="Pfam" id="PF00496"/>
    </source>
</evidence>
<dbReference type="GO" id="GO:0042597">
    <property type="term" value="C:periplasmic space"/>
    <property type="evidence" value="ECO:0007669"/>
    <property type="project" value="UniProtKB-ARBA"/>
</dbReference>
<evidence type="ECO:0000313" key="7">
    <source>
        <dbReference type="EMBL" id="MBB2965328.1"/>
    </source>
</evidence>
<evidence type="ECO:0000256" key="1">
    <source>
        <dbReference type="ARBA" id="ARBA00004196"/>
    </source>
</evidence>
<dbReference type="Pfam" id="PF00496">
    <property type="entry name" value="SBP_bac_5"/>
    <property type="match status" value="1"/>
</dbReference>
<dbReference type="PANTHER" id="PTHR30290">
    <property type="entry name" value="PERIPLASMIC BINDING COMPONENT OF ABC TRANSPORTER"/>
    <property type="match status" value="1"/>
</dbReference>
<keyword evidence="4 5" id="KW-0732">Signal</keyword>
<accession>A0A7W4UT94</accession>
<dbReference type="Proteomes" id="UP000538196">
    <property type="component" value="Unassembled WGS sequence"/>
</dbReference>
<proteinExistence type="inferred from homology"/>
<name>A0A7W4UT94_LEIAQ</name>
<keyword evidence="3" id="KW-0813">Transport</keyword>
<dbReference type="GO" id="GO:0015833">
    <property type="term" value="P:peptide transport"/>
    <property type="evidence" value="ECO:0007669"/>
    <property type="project" value="TreeGrafter"/>
</dbReference>
<evidence type="ECO:0000313" key="8">
    <source>
        <dbReference type="Proteomes" id="UP000538196"/>
    </source>
</evidence>
<comment type="caution">
    <text evidence="7">The sequence shown here is derived from an EMBL/GenBank/DDBJ whole genome shotgun (WGS) entry which is preliminary data.</text>
</comment>
<keyword evidence="8" id="KW-1185">Reference proteome</keyword>
<organism evidence="7 8">
    <name type="scientific">Leifsonia aquatica</name>
    <name type="common">Corynebacterium aquaticum</name>
    <dbReference type="NCBI Taxonomy" id="144185"/>
    <lineage>
        <taxon>Bacteria</taxon>
        <taxon>Bacillati</taxon>
        <taxon>Actinomycetota</taxon>
        <taxon>Actinomycetes</taxon>
        <taxon>Micrococcales</taxon>
        <taxon>Microbacteriaceae</taxon>
        <taxon>Leifsonia</taxon>
    </lineage>
</organism>
<evidence type="ECO:0000256" key="2">
    <source>
        <dbReference type="ARBA" id="ARBA00005695"/>
    </source>
</evidence>
<protein>
    <submittedName>
        <fullName evidence="7">Peptide/nickel transport system substrate-binding protein</fullName>
    </submittedName>
</protein>
<dbReference type="GO" id="GO:0030313">
    <property type="term" value="C:cell envelope"/>
    <property type="evidence" value="ECO:0007669"/>
    <property type="project" value="UniProtKB-SubCell"/>
</dbReference>
<comment type="similarity">
    <text evidence="2">Belongs to the bacterial solute-binding protein 5 family.</text>
</comment>
<dbReference type="PANTHER" id="PTHR30290:SF10">
    <property type="entry name" value="PERIPLASMIC OLIGOPEPTIDE-BINDING PROTEIN-RELATED"/>
    <property type="match status" value="1"/>
</dbReference>
<evidence type="ECO:0000256" key="5">
    <source>
        <dbReference type="SAM" id="SignalP"/>
    </source>
</evidence>
<dbReference type="Gene3D" id="3.10.105.10">
    <property type="entry name" value="Dipeptide-binding Protein, Domain 3"/>
    <property type="match status" value="1"/>
</dbReference>
<dbReference type="Gene3D" id="3.90.76.10">
    <property type="entry name" value="Dipeptide-binding Protein, Domain 1"/>
    <property type="match status" value="1"/>
</dbReference>
<evidence type="ECO:0000256" key="3">
    <source>
        <dbReference type="ARBA" id="ARBA00022448"/>
    </source>
</evidence>
<dbReference type="CDD" id="cd00995">
    <property type="entry name" value="PBP2_NikA_DppA_OppA_like"/>
    <property type="match status" value="1"/>
</dbReference>
<dbReference type="EMBL" id="JACHVP010000001">
    <property type="protein sequence ID" value="MBB2965328.1"/>
    <property type="molecule type" value="Genomic_DNA"/>
</dbReference>
<dbReference type="InterPro" id="IPR030678">
    <property type="entry name" value="Peptide/Ni-bd"/>
</dbReference>
<dbReference type="PIRSF" id="PIRSF002741">
    <property type="entry name" value="MppA"/>
    <property type="match status" value="1"/>
</dbReference>